<reference evidence="1" key="1">
    <citation type="submission" date="2020-06" db="EMBL/GenBank/DDBJ databases">
        <authorList>
            <person name="Li T."/>
            <person name="Hu X."/>
            <person name="Zhang T."/>
            <person name="Song X."/>
            <person name="Zhang H."/>
            <person name="Dai N."/>
            <person name="Sheng W."/>
            <person name="Hou X."/>
            <person name="Wei L."/>
        </authorList>
    </citation>
    <scope>NUCLEOTIDE SEQUENCE</scope>
    <source>
        <strain evidence="1">G02</strain>
        <tissue evidence="1">Leaf</tissue>
    </source>
</reference>
<evidence type="ECO:0000313" key="1">
    <source>
        <dbReference type="EMBL" id="KAL0281972.1"/>
    </source>
</evidence>
<name>A0AAW2IIZ6_SESRA</name>
<organism evidence="1">
    <name type="scientific">Sesamum radiatum</name>
    <name type="common">Black benniseed</name>
    <dbReference type="NCBI Taxonomy" id="300843"/>
    <lineage>
        <taxon>Eukaryota</taxon>
        <taxon>Viridiplantae</taxon>
        <taxon>Streptophyta</taxon>
        <taxon>Embryophyta</taxon>
        <taxon>Tracheophyta</taxon>
        <taxon>Spermatophyta</taxon>
        <taxon>Magnoliopsida</taxon>
        <taxon>eudicotyledons</taxon>
        <taxon>Gunneridae</taxon>
        <taxon>Pentapetalae</taxon>
        <taxon>asterids</taxon>
        <taxon>lamiids</taxon>
        <taxon>Lamiales</taxon>
        <taxon>Pedaliaceae</taxon>
        <taxon>Sesamum</taxon>
    </lineage>
</organism>
<dbReference type="EMBL" id="JACGWJ010001506">
    <property type="protein sequence ID" value="KAL0281972.1"/>
    <property type="molecule type" value="Genomic_DNA"/>
</dbReference>
<sequence>MANLLHSCPRGVPVPLGRFSIGFQTVFRQSLEGDRNLMGNMTKGYLPIHEWRSYSYGRPNAQVKEKVQGRLSVMTYLQATDRWPLVVLFEVFQNLFDRSFARRSEFCSGV</sequence>
<protein>
    <submittedName>
        <fullName evidence="1">Uncharacterized protein</fullName>
    </submittedName>
</protein>
<comment type="caution">
    <text evidence="1">The sequence shown here is derived from an EMBL/GenBank/DDBJ whole genome shotgun (WGS) entry which is preliminary data.</text>
</comment>
<reference evidence="1" key="2">
    <citation type="journal article" date="2024" name="Plant">
        <title>Genomic evolution and insights into agronomic trait innovations of Sesamum species.</title>
        <authorList>
            <person name="Miao H."/>
            <person name="Wang L."/>
            <person name="Qu L."/>
            <person name="Liu H."/>
            <person name="Sun Y."/>
            <person name="Le M."/>
            <person name="Wang Q."/>
            <person name="Wei S."/>
            <person name="Zheng Y."/>
            <person name="Lin W."/>
            <person name="Duan Y."/>
            <person name="Cao H."/>
            <person name="Xiong S."/>
            <person name="Wang X."/>
            <person name="Wei L."/>
            <person name="Li C."/>
            <person name="Ma Q."/>
            <person name="Ju M."/>
            <person name="Zhao R."/>
            <person name="Li G."/>
            <person name="Mu C."/>
            <person name="Tian Q."/>
            <person name="Mei H."/>
            <person name="Zhang T."/>
            <person name="Gao T."/>
            <person name="Zhang H."/>
        </authorList>
    </citation>
    <scope>NUCLEOTIDE SEQUENCE</scope>
    <source>
        <strain evidence="1">G02</strain>
    </source>
</reference>
<accession>A0AAW2IIZ6</accession>
<proteinExistence type="predicted"/>
<dbReference type="AlphaFoldDB" id="A0AAW2IIZ6"/>
<gene>
    <name evidence="1" type="ORF">Sradi_7276500</name>
</gene>